<dbReference type="Pfam" id="PF08379">
    <property type="entry name" value="Bact_transglu_N"/>
    <property type="match status" value="1"/>
</dbReference>
<dbReference type="PANTHER" id="PTHR33490:SF6">
    <property type="entry name" value="SLL1049 PROTEIN"/>
    <property type="match status" value="1"/>
</dbReference>
<dbReference type="PANTHER" id="PTHR33490">
    <property type="entry name" value="BLR5614 PROTEIN-RELATED"/>
    <property type="match status" value="1"/>
</dbReference>
<organism evidence="3 4">
    <name type="scientific">Nocardioides fonticola</name>
    <dbReference type="NCBI Taxonomy" id="450363"/>
    <lineage>
        <taxon>Bacteria</taxon>
        <taxon>Bacillati</taxon>
        <taxon>Actinomycetota</taxon>
        <taxon>Actinomycetes</taxon>
        <taxon>Propionibacteriales</taxon>
        <taxon>Nocardioidaceae</taxon>
        <taxon>Nocardioides</taxon>
    </lineage>
</organism>
<dbReference type="SUPFAM" id="SSF54001">
    <property type="entry name" value="Cysteine proteinases"/>
    <property type="match status" value="1"/>
</dbReference>
<name>A0ABP7XH14_9ACTN</name>
<dbReference type="Pfam" id="PF01841">
    <property type="entry name" value="Transglut_core"/>
    <property type="match status" value="1"/>
</dbReference>
<dbReference type="InterPro" id="IPR038765">
    <property type="entry name" value="Papain-like_cys_pep_sf"/>
</dbReference>
<gene>
    <name evidence="3" type="ORF">GCM10022215_13130</name>
</gene>
<sequence length="265" mass="28828">MQLRITHTTTFTFDGRAQAAHQQARLTPLTTPEQIVVHNRLEISPKPWTYEYRDYFGSLVTAFEISEPHETLSIVATSTVQTNRSPAGPPTLTWEDLEGWDVADRWTEYLVLPEQVAPDDALAAAVRSIADAAALPGEAARAICGHVHAELEAEAPDPIPVSRVVHRAIGALRSVGIPARYVSGYFHPDTEPAVGVPATAHAHAWLQWWDAGWHAFDPTNDSEPGDRYVSVATGRDYLDVKPVSGIFAGAALESLAVGVEIVRLA</sequence>
<proteinExistence type="predicted"/>
<feature type="domain" description="Transglutaminase-like" evidence="1">
    <location>
        <begin position="166"/>
        <end position="218"/>
    </location>
</feature>
<dbReference type="RefSeq" id="WP_344732477.1">
    <property type="nucleotide sequence ID" value="NZ_BAAAZH010000010.1"/>
</dbReference>
<evidence type="ECO:0000313" key="3">
    <source>
        <dbReference type="EMBL" id="GAA4114797.1"/>
    </source>
</evidence>
<evidence type="ECO:0000313" key="4">
    <source>
        <dbReference type="Proteomes" id="UP001501495"/>
    </source>
</evidence>
<dbReference type="EMBL" id="BAAAZH010000010">
    <property type="protein sequence ID" value="GAA4114797.1"/>
    <property type="molecule type" value="Genomic_DNA"/>
</dbReference>
<feature type="domain" description="Bacterial transglutaminase-like N-terminal" evidence="2">
    <location>
        <begin position="3"/>
        <end position="81"/>
    </location>
</feature>
<evidence type="ECO:0000259" key="1">
    <source>
        <dbReference type="Pfam" id="PF01841"/>
    </source>
</evidence>
<dbReference type="Proteomes" id="UP001501495">
    <property type="component" value="Unassembled WGS sequence"/>
</dbReference>
<keyword evidence="4" id="KW-1185">Reference proteome</keyword>
<accession>A0ABP7XH14</accession>
<reference evidence="4" key="1">
    <citation type="journal article" date="2019" name="Int. J. Syst. Evol. Microbiol.">
        <title>The Global Catalogue of Microorganisms (GCM) 10K type strain sequencing project: providing services to taxonomists for standard genome sequencing and annotation.</title>
        <authorList>
            <consortium name="The Broad Institute Genomics Platform"/>
            <consortium name="The Broad Institute Genome Sequencing Center for Infectious Disease"/>
            <person name="Wu L."/>
            <person name="Ma J."/>
        </authorList>
    </citation>
    <scope>NUCLEOTIDE SEQUENCE [LARGE SCALE GENOMIC DNA]</scope>
    <source>
        <strain evidence="4">JCM 16703</strain>
    </source>
</reference>
<dbReference type="InterPro" id="IPR002931">
    <property type="entry name" value="Transglutaminase-like"/>
</dbReference>
<dbReference type="InterPro" id="IPR013589">
    <property type="entry name" value="Bac_transglu_N"/>
</dbReference>
<comment type="caution">
    <text evidence="3">The sequence shown here is derived from an EMBL/GenBank/DDBJ whole genome shotgun (WGS) entry which is preliminary data.</text>
</comment>
<evidence type="ECO:0000259" key="2">
    <source>
        <dbReference type="Pfam" id="PF08379"/>
    </source>
</evidence>
<protein>
    <submittedName>
        <fullName evidence="3">Transglutaminase family protein</fullName>
    </submittedName>
</protein>
<dbReference type="Gene3D" id="3.10.620.30">
    <property type="match status" value="1"/>
</dbReference>